<evidence type="ECO:0000259" key="1">
    <source>
        <dbReference type="Pfam" id="PF03732"/>
    </source>
</evidence>
<evidence type="ECO:0000313" key="3">
    <source>
        <dbReference type="Proteomes" id="UP001188597"/>
    </source>
</evidence>
<gene>
    <name evidence="2" type="ORF">RJ639_031622</name>
</gene>
<comment type="caution">
    <text evidence="2">The sequence shown here is derived from an EMBL/GenBank/DDBJ whole genome shotgun (WGS) entry which is preliminary data.</text>
</comment>
<dbReference type="Pfam" id="PF03732">
    <property type="entry name" value="Retrotrans_gag"/>
    <property type="match status" value="1"/>
</dbReference>
<dbReference type="Proteomes" id="UP001188597">
    <property type="component" value="Unassembled WGS sequence"/>
</dbReference>
<dbReference type="EMBL" id="JAVXUP010000132">
    <property type="protein sequence ID" value="KAK3037048.1"/>
    <property type="molecule type" value="Genomic_DNA"/>
</dbReference>
<name>A0AA89BDN0_9ASTE</name>
<keyword evidence="3" id="KW-1185">Reference proteome</keyword>
<dbReference type="InterPro" id="IPR005162">
    <property type="entry name" value="Retrotrans_gag_dom"/>
</dbReference>
<organism evidence="2 3">
    <name type="scientific">Escallonia herrerae</name>
    <dbReference type="NCBI Taxonomy" id="1293975"/>
    <lineage>
        <taxon>Eukaryota</taxon>
        <taxon>Viridiplantae</taxon>
        <taxon>Streptophyta</taxon>
        <taxon>Embryophyta</taxon>
        <taxon>Tracheophyta</taxon>
        <taxon>Spermatophyta</taxon>
        <taxon>Magnoliopsida</taxon>
        <taxon>eudicotyledons</taxon>
        <taxon>Gunneridae</taxon>
        <taxon>Pentapetalae</taxon>
        <taxon>asterids</taxon>
        <taxon>campanulids</taxon>
        <taxon>Escalloniales</taxon>
        <taxon>Escalloniaceae</taxon>
        <taxon>Escallonia</taxon>
    </lineage>
</organism>
<dbReference type="AlphaFoldDB" id="A0AA89BDN0"/>
<protein>
    <recommendedName>
        <fullName evidence="1">Retrotransposon gag domain-containing protein</fullName>
    </recommendedName>
</protein>
<feature type="domain" description="Retrotransposon gag" evidence="1">
    <location>
        <begin position="36"/>
        <end position="110"/>
    </location>
</feature>
<reference evidence="2" key="1">
    <citation type="submission" date="2022-12" db="EMBL/GenBank/DDBJ databases">
        <title>Draft genome assemblies for two species of Escallonia (Escalloniales).</title>
        <authorList>
            <person name="Chanderbali A."/>
            <person name="Dervinis C."/>
            <person name="Anghel I."/>
            <person name="Soltis D."/>
            <person name="Soltis P."/>
            <person name="Zapata F."/>
        </authorList>
    </citation>
    <scope>NUCLEOTIDE SEQUENCE</scope>
    <source>
        <strain evidence="2">UCBG64.0493</strain>
        <tissue evidence="2">Leaf</tissue>
    </source>
</reference>
<proteinExistence type="predicted"/>
<accession>A0AA89BDN0</accession>
<evidence type="ECO:0000313" key="2">
    <source>
        <dbReference type="EMBL" id="KAK3037048.1"/>
    </source>
</evidence>
<sequence length="114" mass="14096">MSKPRSYNGVREARHHLERYFRALDIDDTEEKVQTTVMYLSDTTALWWRWHYMDGCDVNTWEKFKRELKWQLFSKSIKDMAMINLRRLRHKGNVLEYVREYSTLMLEIPKMFER</sequence>